<protein>
    <recommendedName>
        <fullName evidence="3">MarR family transcriptional regulator</fullName>
    </recommendedName>
</protein>
<reference evidence="1 2" key="1">
    <citation type="submission" date="2013-05" db="EMBL/GenBank/DDBJ databases">
        <title>Genome sequence of Streptomyces sparsogenes DSM 40356.</title>
        <authorList>
            <person name="Coyne S."/>
            <person name="Seebeck F.P."/>
        </authorList>
    </citation>
    <scope>NUCLEOTIDE SEQUENCE [LARGE SCALE GENOMIC DNA]</scope>
    <source>
        <strain evidence="1 2">DSM 40356</strain>
    </source>
</reference>
<sequence length="143" mass="15385">MKPIGYWLKHLDGLIEADFARALDAGGLARRHWQTLNSLSAGPSTPDQLADALRPFWGEGAITLDEVLDELERRGWVARDGSGGPYALTPLGVEGHAAAAERIGAARRRITDGVTDDEYLATVGVLRRMAENLEGAARPARVA</sequence>
<gene>
    <name evidence="1" type="ORF">SPAR_21637</name>
</gene>
<dbReference type="EMBL" id="ASQP01000300">
    <property type="protein sequence ID" value="OMI37325.1"/>
    <property type="molecule type" value="Genomic_DNA"/>
</dbReference>
<dbReference type="GeneID" id="96741289"/>
<dbReference type="STRING" id="67365.GCA_001704635_00037"/>
<evidence type="ECO:0000313" key="1">
    <source>
        <dbReference type="EMBL" id="OMI37325.1"/>
    </source>
</evidence>
<evidence type="ECO:0008006" key="3">
    <source>
        <dbReference type="Google" id="ProtNLM"/>
    </source>
</evidence>
<dbReference type="Gene3D" id="1.10.10.10">
    <property type="entry name" value="Winged helix-like DNA-binding domain superfamily/Winged helix DNA-binding domain"/>
    <property type="match status" value="1"/>
</dbReference>
<comment type="caution">
    <text evidence="1">The sequence shown here is derived from an EMBL/GenBank/DDBJ whole genome shotgun (WGS) entry which is preliminary data.</text>
</comment>
<dbReference type="RefSeq" id="WP_065958079.1">
    <property type="nucleotide sequence ID" value="NZ_ASQP01000300.1"/>
</dbReference>
<evidence type="ECO:0000313" key="2">
    <source>
        <dbReference type="Proteomes" id="UP000186168"/>
    </source>
</evidence>
<organism evidence="1 2">
    <name type="scientific">Streptomyces sparsogenes DSM 40356</name>
    <dbReference type="NCBI Taxonomy" id="1331668"/>
    <lineage>
        <taxon>Bacteria</taxon>
        <taxon>Bacillati</taxon>
        <taxon>Actinomycetota</taxon>
        <taxon>Actinomycetes</taxon>
        <taxon>Kitasatosporales</taxon>
        <taxon>Streptomycetaceae</taxon>
        <taxon>Streptomyces</taxon>
    </lineage>
</organism>
<name>A0A1R1SG98_9ACTN</name>
<accession>A0A1R1SG98</accession>
<dbReference type="Proteomes" id="UP000186168">
    <property type="component" value="Unassembled WGS sequence"/>
</dbReference>
<dbReference type="AlphaFoldDB" id="A0A1R1SG98"/>
<dbReference type="InterPro" id="IPR036390">
    <property type="entry name" value="WH_DNA-bd_sf"/>
</dbReference>
<dbReference type="SUPFAM" id="SSF46785">
    <property type="entry name" value="Winged helix' DNA-binding domain"/>
    <property type="match status" value="1"/>
</dbReference>
<keyword evidence="2" id="KW-1185">Reference proteome</keyword>
<proteinExistence type="predicted"/>
<dbReference type="InterPro" id="IPR036388">
    <property type="entry name" value="WH-like_DNA-bd_sf"/>
</dbReference>